<feature type="region of interest" description="Disordered" evidence="1">
    <location>
        <begin position="41"/>
        <end position="88"/>
    </location>
</feature>
<protein>
    <recommendedName>
        <fullName evidence="4">Outer dense fiber protein 3</fullName>
    </recommendedName>
</protein>
<evidence type="ECO:0000313" key="2">
    <source>
        <dbReference type="EMBL" id="KAL3853264.1"/>
    </source>
</evidence>
<dbReference type="InterPro" id="IPR051291">
    <property type="entry name" value="CIMAP"/>
</dbReference>
<reference evidence="2 3" key="1">
    <citation type="submission" date="2024-11" db="EMBL/GenBank/DDBJ databases">
        <title>Chromosome-level genome assembly of the freshwater bivalve Anodonta woodiana.</title>
        <authorList>
            <person name="Chen X."/>
        </authorList>
    </citation>
    <scope>NUCLEOTIDE SEQUENCE [LARGE SCALE GENOMIC DNA]</scope>
    <source>
        <strain evidence="2">MN2024</strain>
        <tissue evidence="2">Gills</tissue>
    </source>
</reference>
<keyword evidence="3" id="KW-1185">Reference proteome</keyword>
<name>A0ABD3UUX5_SINWO</name>
<feature type="region of interest" description="Disordered" evidence="1">
    <location>
        <begin position="144"/>
        <end position="164"/>
    </location>
</feature>
<comment type="caution">
    <text evidence="2">The sequence shown here is derived from an EMBL/GenBank/DDBJ whole genome shotgun (WGS) entry which is preliminary data.</text>
</comment>
<feature type="compositionally biased region" description="Basic and acidic residues" evidence="1">
    <location>
        <begin position="75"/>
        <end position="84"/>
    </location>
</feature>
<sequence>MHIFTERHVNPGPTDYNAKPEIVMKNSPMYTLAKRTKPSYPTSMCYVTSKETPGPGSYETKSDFSKNDAPAFSFGHKETKKSKEQGPAPNVYKVEETPILGAVRSPAFSIAKRLETKQNNNPGPGAYTIAPLESTTPKYTMSGRRNKEKHAFSTPAPNAYGTCETPAKNGSVTLKSRASPHVYSGFQTNKFDDRVELFLV</sequence>
<dbReference type="Proteomes" id="UP001634394">
    <property type="component" value="Unassembled WGS sequence"/>
</dbReference>
<evidence type="ECO:0008006" key="4">
    <source>
        <dbReference type="Google" id="ProtNLM"/>
    </source>
</evidence>
<dbReference type="Pfam" id="PF07004">
    <property type="entry name" value="SHIPPO-rpt"/>
    <property type="match status" value="4"/>
</dbReference>
<dbReference type="PANTHER" id="PTHR21580:SF28">
    <property type="entry name" value="BOREALIN N-TERMINAL DOMAIN-CONTAINING PROTEIN-RELATED"/>
    <property type="match status" value="1"/>
</dbReference>
<organism evidence="2 3">
    <name type="scientific">Sinanodonta woodiana</name>
    <name type="common">Chinese pond mussel</name>
    <name type="synonym">Anodonta woodiana</name>
    <dbReference type="NCBI Taxonomy" id="1069815"/>
    <lineage>
        <taxon>Eukaryota</taxon>
        <taxon>Metazoa</taxon>
        <taxon>Spiralia</taxon>
        <taxon>Lophotrochozoa</taxon>
        <taxon>Mollusca</taxon>
        <taxon>Bivalvia</taxon>
        <taxon>Autobranchia</taxon>
        <taxon>Heteroconchia</taxon>
        <taxon>Palaeoheterodonta</taxon>
        <taxon>Unionida</taxon>
        <taxon>Unionoidea</taxon>
        <taxon>Unionidae</taxon>
        <taxon>Unioninae</taxon>
        <taxon>Sinanodonta</taxon>
    </lineage>
</organism>
<dbReference type="EMBL" id="JBJQND010000015">
    <property type="protein sequence ID" value="KAL3853264.1"/>
    <property type="molecule type" value="Genomic_DNA"/>
</dbReference>
<gene>
    <name evidence="2" type="ORF">ACJMK2_016819</name>
</gene>
<proteinExistence type="predicted"/>
<dbReference type="InterPro" id="IPR010736">
    <property type="entry name" value="SHIPPO-rpt"/>
</dbReference>
<accession>A0ABD3UUX5</accession>
<evidence type="ECO:0000313" key="3">
    <source>
        <dbReference type="Proteomes" id="UP001634394"/>
    </source>
</evidence>
<evidence type="ECO:0000256" key="1">
    <source>
        <dbReference type="SAM" id="MobiDB-lite"/>
    </source>
</evidence>
<feature type="compositionally biased region" description="Polar residues" evidence="1">
    <location>
        <begin position="41"/>
        <end position="51"/>
    </location>
</feature>
<dbReference type="AlphaFoldDB" id="A0ABD3UUX5"/>
<dbReference type="PANTHER" id="PTHR21580">
    <property type="entry name" value="SHIPPO-1-RELATED"/>
    <property type="match status" value="1"/>
</dbReference>